<feature type="transmembrane region" description="Helical" evidence="1">
    <location>
        <begin position="74"/>
        <end position="92"/>
    </location>
</feature>
<keyword evidence="1" id="KW-1133">Transmembrane helix</keyword>
<sequence length="114" mass="13154">MNKENLIWKYFLEQKVFEILLVVGFLLIGYMVVVGVPMAIGFNLGGGYSNSCSGNYLQNIDAKICTNGDAWLEGFIWLMLVGMLGYIISIWFKSNWKEATEKVEKEFKKRKRKK</sequence>
<gene>
    <name evidence="2" type="ORF">LCGC14_0462090</name>
</gene>
<proteinExistence type="predicted"/>
<comment type="caution">
    <text evidence="2">The sequence shown here is derived from an EMBL/GenBank/DDBJ whole genome shotgun (WGS) entry which is preliminary data.</text>
</comment>
<reference evidence="2" key="1">
    <citation type="journal article" date="2015" name="Nature">
        <title>Complex archaea that bridge the gap between prokaryotes and eukaryotes.</title>
        <authorList>
            <person name="Spang A."/>
            <person name="Saw J.H."/>
            <person name="Jorgensen S.L."/>
            <person name="Zaremba-Niedzwiedzka K."/>
            <person name="Martijn J."/>
            <person name="Lind A.E."/>
            <person name="van Eijk R."/>
            <person name="Schleper C."/>
            <person name="Guy L."/>
            <person name="Ettema T.J."/>
        </authorList>
    </citation>
    <scope>NUCLEOTIDE SEQUENCE</scope>
</reference>
<name>A0A0F9SER2_9ZZZZ</name>
<accession>A0A0F9SER2</accession>
<feature type="transmembrane region" description="Helical" evidence="1">
    <location>
        <begin position="20"/>
        <end position="40"/>
    </location>
</feature>
<dbReference type="AlphaFoldDB" id="A0A0F9SER2"/>
<keyword evidence="1" id="KW-0472">Membrane</keyword>
<organism evidence="2">
    <name type="scientific">marine sediment metagenome</name>
    <dbReference type="NCBI Taxonomy" id="412755"/>
    <lineage>
        <taxon>unclassified sequences</taxon>
        <taxon>metagenomes</taxon>
        <taxon>ecological metagenomes</taxon>
    </lineage>
</organism>
<dbReference type="EMBL" id="LAZR01000476">
    <property type="protein sequence ID" value="KKN67345.1"/>
    <property type="molecule type" value="Genomic_DNA"/>
</dbReference>
<evidence type="ECO:0000313" key="2">
    <source>
        <dbReference type="EMBL" id="KKN67345.1"/>
    </source>
</evidence>
<evidence type="ECO:0000256" key="1">
    <source>
        <dbReference type="SAM" id="Phobius"/>
    </source>
</evidence>
<keyword evidence="1" id="KW-0812">Transmembrane</keyword>
<protein>
    <submittedName>
        <fullName evidence="2">Uncharacterized protein</fullName>
    </submittedName>
</protein>